<gene>
    <name evidence="1" type="ORF">BINO364_LOCUS11382</name>
</gene>
<dbReference type="AlphaFoldDB" id="A0A8J9UTZ3"/>
<sequence>MVEWCGSGSGTERLGGRGEALLAKYLGGQLGGRGSGGRRRAAGRVGWGGGRAGPGAGRCIERVLQTRSRAAILRSLCDIAPQ</sequence>
<evidence type="ECO:0000313" key="2">
    <source>
        <dbReference type="Proteomes" id="UP000838878"/>
    </source>
</evidence>
<feature type="non-terminal residue" evidence="1">
    <location>
        <position position="82"/>
    </location>
</feature>
<organism evidence="1 2">
    <name type="scientific">Brenthis ino</name>
    <name type="common">lesser marbled fritillary</name>
    <dbReference type="NCBI Taxonomy" id="405034"/>
    <lineage>
        <taxon>Eukaryota</taxon>
        <taxon>Metazoa</taxon>
        <taxon>Ecdysozoa</taxon>
        <taxon>Arthropoda</taxon>
        <taxon>Hexapoda</taxon>
        <taxon>Insecta</taxon>
        <taxon>Pterygota</taxon>
        <taxon>Neoptera</taxon>
        <taxon>Endopterygota</taxon>
        <taxon>Lepidoptera</taxon>
        <taxon>Glossata</taxon>
        <taxon>Ditrysia</taxon>
        <taxon>Papilionoidea</taxon>
        <taxon>Nymphalidae</taxon>
        <taxon>Heliconiinae</taxon>
        <taxon>Argynnini</taxon>
        <taxon>Brenthis</taxon>
    </lineage>
</organism>
<reference evidence="1" key="1">
    <citation type="submission" date="2021-12" db="EMBL/GenBank/DDBJ databases">
        <authorList>
            <person name="Martin H S."/>
        </authorList>
    </citation>
    <scope>NUCLEOTIDE SEQUENCE</scope>
</reference>
<keyword evidence="2" id="KW-1185">Reference proteome</keyword>
<protein>
    <submittedName>
        <fullName evidence="1">Uncharacterized protein</fullName>
    </submittedName>
</protein>
<proteinExistence type="predicted"/>
<dbReference type="Proteomes" id="UP000838878">
    <property type="component" value="Chromosome 5"/>
</dbReference>
<name>A0A8J9UTZ3_9NEOP</name>
<evidence type="ECO:0000313" key="1">
    <source>
        <dbReference type="EMBL" id="CAH0725842.1"/>
    </source>
</evidence>
<accession>A0A8J9UTZ3</accession>
<dbReference type="EMBL" id="OV170225">
    <property type="protein sequence ID" value="CAH0725842.1"/>
    <property type="molecule type" value="Genomic_DNA"/>
</dbReference>